<protein>
    <recommendedName>
        <fullName evidence="7">C2H2-type domain-containing protein</fullName>
    </recommendedName>
</protein>
<dbReference type="PROSITE" id="PS00028">
    <property type="entry name" value="ZINC_FINGER_C2H2_1"/>
    <property type="match status" value="1"/>
</dbReference>
<gene>
    <name evidence="8" type="ORF">RDB_LOCUS177487</name>
</gene>
<keyword evidence="1" id="KW-0479">Metal-binding</keyword>
<organism evidence="8 9">
    <name type="scientific">Rhizoctonia solani</name>
    <dbReference type="NCBI Taxonomy" id="456999"/>
    <lineage>
        <taxon>Eukaryota</taxon>
        <taxon>Fungi</taxon>
        <taxon>Dikarya</taxon>
        <taxon>Basidiomycota</taxon>
        <taxon>Agaricomycotina</taxon>
        <taxon>Agaricomycetes</taxon>
        <taxon>Cantharellales</taxon>
        <taxon>Ceratobasidiaceae</taxon>
        <taxon>Rhizoctonia</taxon>
    </lineage>
</organism>
<dbReference type="Proteomes" id="UP000663846">
    <property type="component" value="Unassembled WGS sequence"/>
</dbReference>
<evidence type="ECO:0000256" key="4">
    <source>
        <dbReference type="ARBA" id="ARBA00022833"/>
    </source>
</evidence>
<dbReference type="PANTHER" id="PTHR23226">
    <property type="entry name" value="ZINC FINGER AND SCAN DOMAIN-CONTAINING"/>
    <property type="match status" value="1"/>
</dbReference>
<dbReference type="FunFam" id="3.30.160.60:FF:000072">
    <property type="entry name" value="zinc finger protein 143 isoform X1"/>
    <property type="match status" value="1"/>
</dbReference>
<evidence type="ECO:0000256" key="5">
    <source>
        <dbReference type="PROSITE-ProRule" id="PRU00042"/>
    </source>
</evidence>
<comment type="caution">
    <text evidence="8">The sequence shown here is derived from an EMBL/GenBank/DDBJ whole genome shotgun (WGS) entry which is preliminary data.</text>
</comment>
<dbReference type="Gene3D" id="3.30.160.60">
    <property type="entry name" value="Classic Zinc Finger"/>
    <property type="match status" value="1"/>
</dbReference>
<dbReference type="EMBL" id="CAJMWS010001057">
    <property type="protein sequence ID" value="CAE6472248.1"/>
    <property type="molecule type" value="Genomic_DNA"/>
</dbReference>
<dbReference type="AlphaFoldDB" id="A0A8H3GTL3"/>
<evidence type="ECO:0000256" key="2">
    <source>
        <dbReference type="ARBA" id="ARBA00022737"/>
    </source>
</evidence>
<feature type="compositionally biased region" description="Low complexity" evidence="6">
    <location>
        <begin position="196"/>
        <end position="212"/>
    </location>
</feature>
<dbReference type="GO" id="GO:0008270">
    <property type="term" value="F:zinc ion binding"/>
    <property type="evidence" value="ECO:0007669"/>
    <property type="project" value="UniProtKB-KW"/>
</dbReference>
<evidence type="ECO:0000256" key="1">
    <source>
        <dbReference type="ARBA" id="ARBA00022723"/>
    </source>
</evidence>
<dbReference type="InterPro" id="IPR036236">
    <property type="entry name" value="Znf_C2H2_sf"/>
</dbReference>
<dbReference type="GO" id="GO:0000981">
    <property type="term" value="F:DNA-binding transcription factor activity, RNA polymerase II-specific"/>
    <property type="evidence" value="ECO:0007669"/>
    <property type="project" value="UniProtKB-ARBA"/>
</dbReference>
<feature type="region of interest" description="Disordered" evidence="6">
    <location>
        <begin position="235"/>
        <end position="256"/>
    </location>
</feature>
<evidence type="ECO:0000313" key="8">
    <source>
        <dbReference type="EMBL" id="CAE6472248.1"/>
    </source>
</evidence>
<keyword evidence="2" id="KW-0677">Repeat</keyword>
<evidence type="ECO:0000256" key="6">
    <source>
        <dbReference type="SAM" id="MobiDB-lite"/>
    </source>
</evidence>
<dbReference type="PROSITE" id="PS50157">
    <property type="entry name" value="ZINC_FINGER_C2H2_2"/>
    <property type="match status" value="1"/>
</dbReference>
<evidence type="ECO:0000256" key="3">
    <source>
        <dbReference type="ARBA" id="ARBA00022771"/>
    </source>
</evidence>
<proteinExistence type="predicted"/>
<feature type="domain" description="C2H2-type" evidence="7">
    <location>
        <begin position="261"/>
        <end position="288"/>
    </location>
</feature>
<feature type="region of interest" description="Disordered" evidence="6">
    <location>
        <begin position="183"/>
        <end position="221"/>
    </location>
</feature>
<evidence type="ECO:0000259" key="7">
    <source>
        <dbReference type="PROSITE" id="PS50157"/>
    </source>
</evidence>
<dbReference type="GO" id="GO:0000978">
    <property type="term" value="F:RNA polymerase II cis-regulatory region sequence-specific DNA binding"/>
    <property type="evidence" value="ECO:0007669"/>
    <property type="project" value="UniProtKB-ARBA"/>
</dbReference>
<accession>A0A8H3GTL3</accession>
<dbReference type="InterPro" id="IPR013087">
    <property type="entry name" value="Znf_C2H2_type"/>
</dbReference>
<sequence>MNDSVYQSHFQNYSQHIDSASAMQLAYYQSSQAENQAQPWLFNQHKASYDDSCTRVPVRSDSLLYTSEFADPNSNFELPGQELAMPYPAYSSCSGYPMASLQGSSSNGLYHRETVATASSHIVPEPMYGSPSPGFIERRQQLDLPSEPFSHSWPTGSAFEVAPNFADAHPSVRYSPYTVKSQRPINSQDIGGTDTPASPLSLSRSKRSSTSPSPGPLTPAIGHISLQTELCTVGLESRPTSSSSSRNLYGRNEEVDPDRPYPCSSCRMAFARQHDLTRHSRVHSGETPYYCHGCRQGFRRSDARSRHWGKDAQCLALHQRLVEGTEEGRKLQKSLLRLGDKVGRVGTASFRVHKPPTRSMRGTGSHP</sequence>
<evidence type="ECO:0000313" key="9">
    <source>
        <dbReference type="Proteomes" id="UP000663846"/>
    </source>
</evidence>
<keyword evidence="3 5" id="KW-0863">Zinc-finger</keyword>
<name>A0A8H3GTL3_9AGAM</name>
<dbReference type="SUPFAM" id="SSF57667">
    <property type="entry name" value="beta-beta-alpha zinc fingers"/>
    <property type="match status" value="1"/>
</dbReference>
<keyword evidence="4" id="KW-0862">Zinc</keyword>
<reference evidence="8" key="1">
    <citation type="submission" date="2021-01" db="EMBL/GenBank/DDBJ databases">
        <authorList>
            <person name="Kaushik A."/>
        </authorList>
    </citation>
    <scope>NUCLEOTIDE SEQUENCE</scope>
    <source>
        <strain evidence="8">AG1-1C</strain>
    </source>
</reference>